<keyword evidence="3" id="KW-1185">Reference proteome</keyword>
<organism evidence="2 3">
    <name type="scientific">Eumeta variegata</name>
    <name type="common">Bagworm moth</name>
    <name type="synonym">Eumeta japonica</name>
    <dbReference type="NCBI Taxonomy" id="151549"/>
    <lineage>
        <taxon>Eukaryota</taxon>
        <taxon>Metazoa</taxon>
        <taxon>Ecdysozoa</taxon>
        <taxon>Arthropoda</taxon>
        <taxon>Hexapoda</taxon>
        <taxon>Insecta</taxon>
        <taxon>Pterygota</taxon>
        <taxon>Neoptera</taxon>
        <taxon>Endopterygota</taxon>
        <taxon>Lepidoptera</taxon>
        <taxon>Glossata</taxon>
        <taxon>Ditrysia</taxon>
        <taxon>Tineoidea</taxon>
        <taxon>Psychidae</taxon>
        <taxon>Oiketicinae</taxon>
        <taxon>Eumeta</taxon>
    </lineage>
</organism>
<protein>
    <submittedName>
        <fullName evidence="2">Uncharacterized protein</fullName>
    </submittedName>
</protein>
<proteinExistence type="predicted"/>
<evidence type="ECO:0000256" key="1">
    <source>
        <dbReference type="SAM" id="MobiDB-lite"/>
    </source>
</evidence>
<evidence type="ECO:0000313" key="2">
    <source>
        <dbReference type="EMBL" id="GBP28824.1"/>
    </source>
</evidence>
<reference evidence="2 3" key="1">
    <citation type="journal article" date="2019" name="Commun. Biol.">
        <title>The bagworm genome reveals a unique fibroin gene that provides high tensile strength.</title>
        <authorList>
            <person name="Kono N."/>
            <person name="Nakamura H."/>
            <person name="Ohtoshi R."/>
            <person name="Tomita M."/>
            <person name="Numata K."/>
            <person name="Arakawa K."/>
        </authorList>
    </citation>
    <scope>NUCLEOTIDE SEQUENCE [LARGE SCALE GENOMIC DNA]</scope>
</reference>
<feature type="region of interest" description="Disordered" evidence="1">
    <location>
        <begin position="92"/>
        <end position="117"/>
    </location>
</feature>
<dbReference type="AlphaFoldDB" id="A0A4C1USN8"/>
<gene>
    <name evidence="2" type="ORF">EVAR_24499_1</name>
</gene>
<name>A0A4C1USN8_EUMVA</name>
<dbReference type="OrthoDB" id="414730at2759"/>
<accession>A0A4C1USN8</accession>
<evidence type="ECO:0000313" key="3">
    <source>
        <dbReference type="Proteomes" id="UP000299102"/>
    </source>
</evidence>
<dbReference type="EMBL" id="BGZK01000212">
    <property type="protein sequence ID" value="GBP28824.1"/>
    <property type="molecule type" value="Genomic_DNA"/>
</dbReference>
<comment type="caution">
    <text evidence="2">The sequence shown here is derived from an EMBL/GenBank/DDBJ whole genome shotgun (WGS) entry which is preliminary data.</text>
</comment>
<sequence length="117" mass="12934">MNVKQFGLTKGRSTNGASVELIQQIFDAWEDSRDAIGVFCDLSKAFDYVHYDTLIRKLLHYGLMGQSLELLESYLTLTGRALTSNTYVNRAPALNNNRRRQGHGPAGPALCDGGADR</sequence>
<dbReference type="Proteomes" id="UP000299102">
    <property type="component" value="Unassembled WGS sequence"/>
</dbReference>